<evidence type="ECO:0000256" key="4">
    <source>
        <dbReference type="ARBA" id="ARBA00022737"/>
    </source>
</evidence>
<dbReference type="GO" id="GO:0031932">
    <property type="term" value="C:TORC2 complex"/>
    <property type="evidence" value="ECO:0007669"/>
    <property type="project" value="TreeGrafter"/>
</dbReference>
<dbReference type="InterPro" id="IPR003151">
    <property type="entry name" value="PIK-rel_kinase_FAT"/>
</dbReference>
<keyword evidence="5 10" id="KW-0547">Nucleotide-binding</keyword>
<evidence type="ECO:0000256" key="3">
    <source>
        <dbReference type="ARBA" id="ARBA00022679"/>
    </source>
</evidence>
<dbReference type="FunCoup" id="A0A1Y2G743">
    <property type="interactions" value="609"/>
</dbReference>
<evidence type="ECO:0000256" key="10">
    <source>
        <dbReference type="RuleBase" id="RU364109"/>
    </source>
</evidence>
<dbReference type="SMART" id="SM01343">
    <property type="entry name" value="FATC"/>
    <property type="match status" value="1"/>
</dbReference>
<dbReference type="GO" id="GO:0106310">
    <property type="term" value="F:protein serine kinase activity"/>
    <property type="evidence" value="ECO:0007669"/>
    <property type="project" value="RHEA"/>
</dbReference>
<dbReference type="EC" id="2.7.11.1" evidence="10"/>
<dbReference type="GO" id="GO:0038202">
    <property type="term" value="P:TORC1 signaling"/>
    <property type="evidence" value="ECO:0007669"/>
    <property type="project" value="TreeGrafter"/>
</dbReference>
<dbReference type="FunFam" id="1.10.1070.11:FF:000029">
    <property type="entry name" value="Serine/threonine-protein kinase TOR"/>
    <property type="match status" value="1"/>
</dbReference>
<keyword evidence="7 10" id="KW-0067">ATP-binding</keyword>
<accession>A0A1Y2G743</accession>
<dbReference type="InParanoid" id="A0A1Y2G743"/>
<reference evidence="15 16" key="1">
    <citation type="submission" date="2016-07" db="EMBL/GenBank/DDBJ databases">
        <title>Pervasive Adenine N6-methylation of Active Genes in Fungi.</title>
        <authorList>
            <consortium name="DOE Joint Genome Institute"/>
            <person name="Mondo S.J."/>
            <person name="Dannebaum R.O."/>
            <person name="Kuo R.C."/>
            <person name="Labutti K."/>
            <person name="Haridas S."/>
            <person name="Kuo A."/>
            <person name="Salamov A."/>
            <person name="Ahrendt S.R."/>
            <person name="Lipzen A."/>
            <person name="Sullivan W."/>
            <person name="Andreopoulos W.B."/>
            <person name="Clum A."/>
            <person name="Lindquist E."/>
            <person name="Daum C."/>
            <person name="Ramamoorthy G.K."/>
            <person name="Gryganskyi A."/>
            <person name="Culley D."/>
            <person name="Magnuson J.K."/>
            <person name="James T.Y."/>
            <person name="O'Malley M.A."/>
            <person name="Stajich J.E."/>
            <person name="Spatafora J.W."/>
            <person name="Visel A."/>
            <person name="Grigoriev I.V."/>
        </authorList>
    </citation>
    <scope>NUCLEOTIDE SEQUENCE [LARGE SCALE GENOMIC DNA]</scope>
    <source>
        <strain evidence="15 16">NRRL 3116</strain>
    </source>
</reference>
<dbReference type="FunFam" id="1.25.10.10:FF:000371">
    <property type="entry name" value="Serine/threonine-protein kinase TOR"/>
    <property type="match status" value="1"/>
</dbReference>
<dbReference type="InterPro" id="IPR036738">
    <property type="entry name" value="FRB_sf"/>
</dbReference>
<comment type="catalytic activity">
    <reaction evidence="9">
        <text>L-seryl-[protein] + ATP = O-phospho-L-seryl-[protein] + ADP + H(+)</text>
        <dbReference type="Rhea" id="RHEA:17989"/>
        <dbReference type="Rhea" id="RHEA-COMP:9863"/>
        <dbReference type="Rhea" id="RHEA-COMP:11604"/>
        <dbReference type="ChEBI" id="CHEBI:15378"/>
        <dbReference type="ChEBI" id="CHEBI:29999"/>
        <dbReference type="ChEBI" id="CHEBI:30616"/>
        <dbReference type="ChEBI" id="CHEBI:83421"/>
        <dbReference type="ChEBI" id="CHEBI:456216"/>
        <dbReference type="EC" id="2.7.11.1"/>
    </reaction>
</comment>
<dbReference type="Pfam" id="PF23593">
    <property type="entry name" value="HEAT_ATR"/>
    <property type="match status" value="1"/>
</dbReference>
<dbReference type="InterPro" id="IPR011009">
    <property type="entry name" value="Kinase-like_dom_sf"/>
</dbReference>
<dbReference type="Pfam" id="PF08771">
    <property type="entry name" value="FRB_dom"/>
    <property type="match status" value="1"/>
</dbReference>
<evidence type="ECO:0000259" key="12">
    <source>
        <dbReference type="PROSITE" id="PS50290"/>
    </source>
</evidence>
<sequence>MTTASPPTLNLLIGTLRASLHNEKARDQACQNLKDYVSTTSKDLSEEDSTRFYGRVNSNIRTLLQSAEADDKLCGALIIDSLIGIDDDNNPAQETRFANYLRQLYPSDVPTMTVAARALGKLAQQGGPFTADFVEFELTRAIEWLAGDKQEARRHASVLILAELARHANVTVFPYVGTILDNIWGAIREPKQSIREAAADTLSAVLVLIADRVASQSQENTRWYNRIHDEAQLGLQIATVESIHGSLLIFRELILHANMFMYERFRETCETVLGLKDHRENLIRRTVVNLLPVLAEYDPPDFINYYLDRSMNHLLGQAQFDKERRIVSDVDKAMAFNAIGKLALVSKRNMEIYLSDIVQCIMDGLRSKNRSRATLDKPLFNCISMLAQAVGPFMDYHVAKLLDLMFATGLSEPLIQSLTDISTYIPYSLSGIQERLLDMISLLLSRTPYRAPGAPQLRKDHARGGTFITEGRNLETVNLALQTLGSFNFSGHMLNELVRDSCINYLEDGNAGIRRSAAQTCCHLFARDPIMFQKSTHAVQVVNEVLEKLLLVGIADPDATIRQTILSSLDERFDRHLAKTENIRSLFIALNDEMFVIRELAITILGRLSHHNPAYVVPPLRRILIELLTEIEFAGTTRNKEESARLLTLLMAASEQMIKPYIETILNVLLPNIRDNSPGLVSSVLQALGEIARVGGEDLLRYMDQLMPVFIEILHDQSSPTKRSAALTALGNLASSTGYVIDPYLKYPVLLDILMSILKTEQSVRIRQETMKLIGVLGALDPYRYKQIIMESGDSNKTEKSDNSDVTLLMSGVEPSSDEYYPTVVINTLLKILKDPSLSQQYQPATQAILNIFRSLQLKMVLFLPQIMPVYLAIMQSGTVLNLDFYFEKMGALVQIVGLHIRPFIPDLMRLIEDNWNHTRLQERIIILIESIAIALDGDFKSYMPKLLRSMLAVLDSDMTEKHGASLRALQAFVRLGSVVEEYMHLIVPALVKTFERQDAPMNLRRSAISTIGALSRRIDFSDYASRIIIPLSRVLSLPGTELRTVIMDVLCLLVVQLKENYVGFVPLINKIITQERIEHTNYQLVVTKLMNREPLPSTSELTGMGDDRFVVTTDVPQARPDSRKLPVNAIALKRAWDTTSRSTKEDWVDWIRRLTLEMLKETPSHSLRACADMANSFQPLARELFNSAFMSCWTSLCEQDQEEFAAAIKTALVAKYISPEVIQTLLNVAEYMEHDDKPLPIEISTLGKYALSCHAYAKALHYSELQFMADHSTASIESLISINNHLQQPDAAAGILTYAQHHHDIELKESWYERLHRWEDALAAYEKKQLEQPDDLLLSLKRMRCLHAIGEWDALSSLAQEKWGLAPPDFRRGMAPYVAAAAWGLGQWEQLDEYISAMQDESPDRAFFKAIIALHRNQFGQAEEQIQHTRTLLDTELTALVSESYSRAYNTVVRVQMMAELEEIISYKRYENQPERQATIRKTWMKRLLGCERNIEIWQRVIKVHAMALTPAEDMVMRIKFMNLCRKAGRLRLAEQAMVSLMGRETTDMEFVKMIQVTPPQVVYAKLKYMWATGVHEQTLKCLRQFTDRLASDLEHRQGTGTEPNGIALTAANPTHGSDEDFWRLLARCYLKQGEWQFALQDGWTPASDSIDYILLHYSNAKDLDKNWYKAWHTWALANFDVISYYERNTATASVNAGAGASRGIPYVIPSVTGFFRSIALSAGNSLQDTLRLLTLWFKFGHRPDVSAALAKGFPTVNIDTWLQVIPQLIARIHAPSPNVHRLIHKLLADVGKAHPQAMVYSLTVASKSPSVFRKNAALAIMDNMRAHSPVLVDQASMVSQELLRVAILWHEMWFDGLEEALSLSAQGGENHIEAILNVLEPLHIMTLKRPETHHEASFAKAFGRDLKEAYDRCLRFRQTRDFNELNQAWGIYLQIHKRLKGLPRLNTLELPYVSPQLQNARDLELAIPGTYKSGSPVIRIASFNHVLQVMSSKQKPRRLVMRGSDGREYEFLLKGHEDLRQDERAMQLFGLINTLLAADPETFKRHLGIIQYSVIPLSPNSGLIGWVPETDTLHKLIEEYRRSRDLSLYIEHQLLNQTGSDKTYDQLPLKQKIKLFDNMLKKTPGDDLYKILWLKSRNSEVWFERRTNYTRSLAVMSMVGHILGLGDRHPLNIMMERNTGHIVHIDFGDCFEVAMHRPQLPEKIPFRLTRMLVKAMEVSGIEGSFRNTSENVMRVLRENKESVMAVLEAFVHDPLINWRILHTSPGPQPAKTPATTSKSAASAQQQPQQQQQQQQLQHQQQSVQPVRHPSVVQGSYKDQARSMRRPLPSEQELVSENTELEILPEQLNARALTILNRVTNKLTGRDFNPDETLDVPSQVEKLIQQATSTENLCQCFVGYCAFW</sequence>
<evidence type="ECO:0000256" key="8">
    <source>
        <dbReference type="ARBA" id="ARBA00047899"/>
    </source>
</evidence>
<dbReference type="CDD" id="cd05169">
    <property type="entry name" value="PIKKc_TOR"/>
    <property type="match status" value="1"/>
</dbReference>
<comment type="catalytic activity">
    <reaction evidence="8 10">
        <text>L-threonyl-[protein] + ATP = O-phospho-L-threonyl-[protein] + ADP + H(+)</text>
        <dbReference type="Rhea" id="RHEA:46608"/>
        <dbReference type="Rhea" id="RHEA-COMP:11060"/>
        <dbReference type="Rhea" id="RHEA-COMP:11605"/>
        <dbReference type="ChEBI" id="CHEBI:15378"/>
        <dbReference type="ChEBI" id="CHEBI:30013"/>
        <dbReference type="ChEBI" id="CHEBI:30616"/>
        <dbReference type="ChEBI" id="CHEBI:61977"/>
        <dbReference type="ChEBI" id="CHEBI:456216"/>
        <dbReference type="EC" id="2.7.11.1"/>
    </reaction>
</comment>
<dbReference type="GO" id="GO:0031931">
    <property type="term" value="C:TORC1 complex"/>
    <property type="evidence" value="ECO:0007669"/>
    <property type="project" value="TreeGrafter"/>
</dbReference>
<dbReference type="SMART" id="SM01346">
    <property type="entry name" value="DUF3385"/>
    <property type="match status" value="1"/>
</dbReference>
<dbReference type="Gene3D" id="1.10.1070.11">
    <property type="entry name" value="Phosphatidylinositol 3-/4-kinase, catalytic domain"/>
    <property type="match status" value="1"/>
</dbReference>
<dbReference type="InterPro" id="IPR014009">
    <property type="entry name" value="PIK_FAT"/>
</dbReference>
<dbReference type="GO" id="GO:0016242">
    <property type="term" value="P:negative regulation of macroautophagy"/>
    <property type="evidence" value="ECO:0007669"/>
    <property type="project" value="TreeGrafter"/>
</dbReference>
<evidence type="ECO:0000256" key="5">
    <source>
        <dbReference type="ARBA" id="ARBA00022741"/>
    </source>
</evidence>
<evidence type="ECO:0000259" key="13">
    <source>
        <dbReference type="PROSITE" id="PS51189"/>
    </source>
</evidence>
<evidence type="ECO:0000256" key="6">
    <source>
        <dbReference type="ARBA" id="ARBA00022777"/>
    </source>
</evidence>
<dbReference type="SUPFAM" id="SSF47212">
    <property type="entry name" value="FKBP12-rapamycin-binding domain of FKBP-rapamycin-associated protein (FRAP)"/>
    <property type="match status" value="1"/>
</dbReference>
<dbReference type="Gene3D" id="3.30.1010.10">
    <property type="entry name" value="Phosphatidylinositol 3-kinase Catalytic Subunit, Chain A, domain 4"/>
    <property type="match status" value="1"/>
</dbReference>
<feature type="domain" description="PI3K/PI4K catalytic" evidence="12">
    <location>
        <begin position="1985"/>
        <end position="2313"/>
    </location>
</feature>
<dbReference type="PROSITE" id="PS00915">
    <property type="entry name" value="PI3_4_KINASE_1"/>
    <property type="match status" value="1"/>
</dbReference>
<protein>
    <recommendedName>
        <fullName evidence="10">Serine/threonine-protein kinase TOR</fullName>
        <ecNumber evidence="10">2.7.11.1</ecNumber>
    </recommendedName>
</protein>
<dbReference type="InterPro" id="IPR026683">
    <property type="entry name" value="TOR_cat"/>
</dbReference>
<dbReference type="GO" id="GO:0004674">
    <property type="term" value="F:protein serine/threonine kinase activity"/>
    <property type="evidence" value="ECO:0007669"/>
    <property type="project" value="UniProtKB-KW"/>
</dbReference>
<dbReference type="PROSITE" id="PS00916">
    <property type="entry name" value="PI3_4_KINASE_2"/>
    <property type="match status" value="1"/>
</dbReference>
<evidence type="ECO:0000256" key="2">
    <source>
        <dbReference type="ARBA" id="ARBA00022527"/>
    </source>
</evidence>
<gene>
    <name evidence="15" type="ORF">BCR41DRAFT_426455</name>
</gene>
<dbReference type="PROSITE" id="PS51190">
    <property type="entry name" value="FATC"/>
    <property type="match status" value="1"/>
</dbReference>
<dbReference type="Gene3D" id="1.20.120.150">
    <property type="entry name" value="FKBP12-rapamycin binding domain"/>
    <property type="match status" value="1"/>
</dbReference>
<keyword evidence="16" id="KW-1185">Reference proteome</keyword>
<dbReference type="RefSeq" id="XP_021875911.1">
    <property type="nucleotide sequence ID" value="XM_022030735.1"/>
</dbReference>
<dbReference type="SUPFAM" id="SSF48371">
    <property type="entry name" value="ARM repeat"/>
    <property type="match status" value="2"/>
</dbReference>
<evidence type="ECO:0000256" key="1">
    <source>
        <dbReference type="ARBA" id="ARBA00011031"/>
    </source>
</evidence>
<dbReference type="Pfam" id="PF00454">
    <property type="entry name" value="PI3_PI4_kinase"/>
    <property type="match status" value="1"/>
</dbReference>
<keyword evidence="6 10" id="KW-0418">Kinase</keyword>
<dbReference type="GO" id="GO:0005524">
    <property type="term" value="F:ATP binding"/>
    <property type="evidence" value="ECO:0007669"/>
    <property type="project" value="UniProtKB-KW"/>
</dbReference>
<dbReference type="InterPro" id="IPR016024">
    <property type="entry name" value="ARM-type_fold"/>
</dbReference>
<feature type="domain" description="FAT" evidence="13">
    <location>
        <begin position="1246"/>
        <end position="1810"/>
    </location>
</feature>
<dbReference type="InterPro" id="IPR011989">
    <property type="entry name" value="ARM-like"/>
</dbReference>
<evidence type="ECO:0000259" key="14">
    <source>
        <dbReference type="PROSITE" id="PS51190"/>
    </source>
</evidence>
<feature type="compositionally biased region" description="Low complexity" evidence="11">
    <location>
        <begin position="2271"/>
        <end position="2315"/>
    </location>
</feature>
<dbReference type="Pfam" id="PF02259">
    <property type="entry name" value="FAT"/>
    <property type="match status" value="1"/>
</dbReference>
<dbReference type="InterPro" id="IPR050517">
    <property type="entry name" value="DDR_Repair_Kinase"/>
</dbReference>
<keyword evidence="3 10" id="KW-0808">Transferase</keyword>
<dbReference type="EMBL" id="MCFF01000067">
    <property type="protein sequence ID" value="ORY99616.1"/>
    <property type="molecule type" value="Genomic_DNA"/>
</dbReference>
<dbReference type="PANTHER" id="PTHR11139">
    <property type="entry name" value="ATAXIA TELANGIECTASIA MUTATED ATM -RELATED"/>
    <property type="match status" value="1"/>
</dbReference>
<dbReference type="InterPro" id="IPR003152">
    <property type="entry name" value="FATC_dom"/>
</dbReference>
<dbReference type="GO" id="GO:0044877">
    <property type="term" value="F:protein-containing complex binding"/>
    <property type="evidence" value="ECO:0007669"/>
    <property type="project" value="InterPro"/>
</dbReference>
<dbReference type="PROSITE" id="PS50290">
    <property type="entry name" value="PI3_4_KINASE_3"/>
    <property type="match status" value="1"/>
</dbReference>
<dbReference type="InterPro" id="IPR057564">
    <property type="entry name" value="HEAT_ATR"/>
</dbReference>
<dbReference type="InterPro" id="IPR036940">
    <property type="entry name" value="PI3/4_kinase_cat_sf"/>
</dbReference>
<dbReference type="SMART" id="SM01345">
    <property type="entry name" value="Rapamycin_bind"/>
    <property type="match status" value="1"/>
</dbReference>
<dbReference type="InterPro" id="IPR024585">
    <property type="entry name" value="mTOR_dom"/>
</dbReference>
<dbReference type="InterPro" id="IPR000403">
    <property type="entry name" value="PI3/4_kinase_cat_dom"/>
</dbReference>
<dbReference type="GO" id="GO:0005634">
    <property type="term" value="C:nucleus"/>
    <property type="evidence" value="ECO:0007669"/>
    <property type="project" value="TreeGrafter"/>
</dbReference>
<dbReference type="InterPro" id="IPR018936">
    <property type="entry name" value="PI3/4_kinase_CS"/>
</dbReference>
<feature type="region of interest" description="Disordered" evidence="11">
    <location>
        <begin position="2264"/>
        <end position="2334"/>
    </location>
</feature>
<dbReference type="SMART" id="SM00146">
    <property type="entry name" value="PI3Kc"/>
    <property type="match status" value="1"/>
</dbReference>
<comment type="similarity">
    <text evidence="1 10">Belongs to the PI3/PI4-kinase family.</text>
</comment>
<dbReference type="Proteomes" id="UP000193648">
    <property type="component" value="Unassembled WGS sequence"/>
</dbReference>
<dbReference type="OrthoDB" id="381190at2759"/>
<dbReference type="STRING" id="64571.A0A1Y2G743"/>
<dbReference type="FunFam" id="3.30.1010.10:FF:000006">
    <property type="entry name" value="Serine/threonine-protein kinase TOR"/>
    <property type="match status" value="1"/>
</dbReference>
<dbReference type="GeneID" id="33572576"/>
<dbReference type="Gene3D" id="1.25.10.10">
    <property type="entry name" value="Leucine-rich Repeat Variant"/>
    <property type="match status" value="4"/>
</dbReference>
<dbReference type="SUPFAM" id="SSF56112">
    <property type="entry name" value="Protein kinase-like (PK-like)"/>
    <property type="match status" value="1"/>
</dbReference>
<comment type="caution">
    <text evidence="15">The sequence shown here is derived from an EMBL/GenBank/DDBJ whole genome shotgun (WGS) entry which is preliminary data.</text>
</comment>
<name>A0A1Y2G743_9FUNG</name>
<keyword evidence="2 10" id="KW-0723">Serine/threonine-protein kinase</keyword>
<feature type="domain" description="FATC" evidence="14">
    <location>
        <begin position="2373"/>
        <end position="2405"/>
    </location>
</feature>
<dbReference type="PANTHER" id="PTHR11139:SF9">
    <property type="entry name" value="SERINE_THREONINE-PROTEIN KINASE MTOR"/>
    <property type="match status" value="1"/>
</dbReference>
<keyword evidence="4" id="KW-0677">Repeat</keyword>
<evidence type="ECO:0000256" key="7">
    <source>
        <dbReference type="ARBA" id="ARBA00022840"/>
    </source>
</evidence>
<evidence type="ECO:0000256" key="11">
    <source>
        <dbReference type="SAM" id="MobiDB-lite"/>
    </source>
</evidence>
<evidence type="ECO:0000313" key="16">
    <source>
        <dbReference type="Proteomes" id="UP000193648"/>
    </source>
</evidence>
<dbReference type="GO" id="GO:0005737">
    <property type="term" value="C:cytoplasm"/>
    <property type="evidence" value="ECO:0007669"/>
    <property type="project" value="TreeGrafter"/>
</dbReference>
<evidence type="ECO:0000313" key="15">
    <source>
        <dbReference type="EMBL" id="ORY99616.1"/>
    </source>
</evidence>
<evidence type="ECO:0000256" key="9">
    <source>
        <dbReference type="ARBA" id="ARBA00048679"/>
    </source>
</evidence>
<organism evidence="15 16">
    <name type="scientific">Lobosporangium transversale</name>
    <dbReference type="NCBI Taxonomy" id="64571"/>
    <lineage>
        <taxon>Eukaryota</taxon>
        <taxon>Fungi</taxon>
        <taxon>Fungi incertae sedis</taxon>
        <taxon>Mucoromycota</taxon>
        <taxon>Mortierellomycotina</taxon>
        <taxon>Mortierellomycetes</taxon>
        <taxon>Mortierellales</taxon>
        <taxon>Mortierellaceae</taxon>
        <taxon>Lobosporangium</taxon>
    </lineage>
</organism>
<dbReference type="Pfam" id="PF11865">
    <property type="entry name" value="mTOR_dom"/>
    <property type="match status" value="1"/>
</dbReference>
<proteinExistence type="inferred from homology"/>
<dbReference type="PROSITE" id="PS51189">
    <property type="entry name" value="FAT"/>
    <property type="match status" value="1"/>
</dbReference>
<dbReference type="Pfam" id="PF02260">
    <property type="entry name" value="FATC"/>
    <property type="match status" value="1"/>
</dbReference>
<dbReference type="InterPro" id="IPR009076">
    <property type="entry name" value="FRB_dom"/>
</dbReference>